<dbReference type="Pfam" id="PF13568">
    <property type="entry name" value="OMP_b-brl_2"/>
    <property type="match status" value="1"/>
</dbReference>
<dbReference type="STRING" id="686796.SAMN04488104_1008100"/>
<accession>A0A1G6Q8Q8</accession>
<sequence>MKLYSIGLLVAFMMMGTLNAQNINVGIKGGLNSFTVANGNFDQKIGLHLGLLGHIHVTDNFGLQPEIYFSAQGAKIGNSSTDLNLDYINIPVLFQYMFDNGFRLQAGPQLGLLIGANTVAGNTTVDVKNDFKSIDLGVAIGASYIHTPSGFGVDARYNIGTSNISEFASNDYKNQGLQLGVFYLFKHRN</sequence>
<dbReference type="SUPFAM" id="SSF56925">
    <property type="entry name" value="OMPA-like"/>
    <property type="match status" value="1"/>
</dbReference>
<evidence type="ECO:0000259" key="2">
    <source>
        <dbReference type="Pfam" id="PF13568"/>
    </source>
</evidence>
<name>A0A1G6Q8Q8_9BACT</name>
<dbReference type="OrthoDB" id="1160354at2"/>
<keyword evidence="1" id="KW-0732">Signal</keyword>
<feature type="chain" id="PRO_5011602856" evidence="1">
    <location>
        <begin position="21"/>
        <end position="189"/>
    </location>
</feature>
<proteinExistence type="predicted"/>
<evidence type="ECO:0000313" key="4">
    <source>
        <dbReference type="Proteomes" id="UP000199060"/>
    </source>
</evidence>
<dbReference type="RefSeq" id="WP_087938442.1">
    <property type="nucleotide sequence ID" value="NZ_FNAC01000008.1"/>
</dbReference>
<evidence type="ECO:0000313" key="3">
    <source>
        <dbReference type="EMBL" id="SDC88611.1"/>
    </source>
</evidence>
<dbReference type="EMBL" id="FNAC01000008">
    <property type="protein sequence ID" value="SDC88611.1"/>
    <property type="molecule type" value="Genomic_DNA"/>
</dbReference>
<evidence type="ECO:0000256" key="1">
    <source>
        <dbReference type="SAM" id="SignalP"/>
    </source>
</evidence>
<keyword evidence="4" id="KW-1185">Reference proteome</keyword>
<dbReference type="Proteomes" id="UP000199060">
    <property type="component" value="Unassembled WGS sequence"/>
</dbReference>
<dbReference type="InterPro" id="IPR011250">
    <property type="entry name" value="OMP/PagP_B-barrel"/>
</dbReference>
<feature type="domain" description="Outer membrane protein beta-barrel" evidence="2">
    <location>
        <begin position="19"/>
        <end position="164"/>
    </location>
</feature>
<organism evidence="3 4">
    <name type="scientific">Algoriphagus faecimaris</name>
    <dbReference type="NCBI Taxonomy" id="686796"/>
    <lineage>
        <taxon>Bacteria</taxon>
        <taxon>Pseudomonadati</taxon>
        <taxon>Bacteroidota</taxon>
        <taxon>Cytophagia</taxon>
        <taxon>Cytophagales</taxon>
        <taxon>Cyclobacteriaceae</taxon>
        <taxon>Algoriphagus</taxon>
    </lineage>
</organism>
<protein>
    <submittedName>
        <fullName evidence="3">Outer membrane protein beta-barrel domain-containing protein</fullName>
    </submittedName>
</protein>
<reference evidence="4" key="1">
    <citation type="submission" date="2016-10" db="EMBL/GenBank/DDBJ databases">
        <authorList>
            <person name="Varghese N."/>
            <person name="Submissions S."/>
        </authorList>
    </citation>
    <scope>NUCLEOTIDE SEQUENCE [LARGE SCALE GENOMIC DNA]</scope>
    <source>
        <strain evidence="4">DSM 23095</strain>
    </source>
</reference>
<dbReference type="InterPro" id="IPR025665">
    <property type="entry name" value="Beta-barrel_OMP_2"/>
</dbReference>
<dbReference type="AlphaFoldDB" id="A0A1G6Q8Q8"/>
<gene>
    <name evidence="3" type="ORF">SAMN04488104_1008100</name>
</gene>
<feature type="signal peptide" evidence="1">
    <location>
        <begin position="1"/>
        <end position="20"/>
    </location>
</feature>